<dbReference type="Gene3D" id="1.10.30.10">
    <property type="entry name" value="High mobility group box domain"/>
    <property type="match status" value="2"/>
</dbReference>
<dbReference type="InterPro" id="IPR036910">
    <property type="entry name" value="HMG_box_dom_sf"/>
</dbReference>
<dbReference type="GO" id="GO:0005634">
    <property type="term" value="C:nucleus"/>
    <property type="evidence" value="ECO:0007669"/>
    <property type="project" value="UniProtKB-UniRule"/>
</dbReference>
<dbReference type="EMBL" id="CAEY01001369">
    <property type="status" value="NOT_ANNOTATED_CDS"/>
    <property type="molecule type" value="Genomic_DNA"/>
</dbReference>
<evidence type="ECO:0000313" key="5">
    <source>
        <dbReference type="EnsemblMetazoa" id="tetur04g06670.1"/>
    </source>
</evidence>
<name>T1K2X8_TETUR</name>
<protein>
    <recommendedName>
        <fullName evidence="4">HMG box domain-containing protein</fullName>
    </recommendedName>
</protein>
<dbReference type="EnsemblMetazoa" id="tetur04g06670.1">
    <property type="protein sequence ID" value="tetur04g06670.1"/>
    <property type="gene ID" value="tetur04g06670"/>
</dbReference>
<gene>
    <name evidence="5" type="primary">107359736</name>
</gene>
<dbReference type="PANTHER" id="PTHR48112">
    <property type="entry name" value="HIGH MOBILITY GROUP PROTEIN DSP1"/>
    <property type="match status" value="1"/>
</dbReference>
<dbReference type="PROSITE" id="PS50118">
    <property type="entry name" value="HMG_BOX_2"/>
    <property type="match status" value="2"/>
</dbReference>
<dbReference type="InterPro" id="IPR009071">
    <property type="entry name" value="HMG_box_dom"/>
</dbReference>
<evidence type="ECO:0000313" key="6">
    <source>
        <dbReference type="Proteomes" id="UP000015104"/>
    </source>
</evidence>
<dbReference type="KEGG" id="tut:107359736"/>
<feature type="DNA-binding region" description="HMG box" evidence="2">
    <location>
        <begin position="60"/>
        <end position="126"/>
    </location>
</feature>
<dbReference type="Pfam" id="PF00505">
    <property type="entry name" value="HMG_box"/>
    <property type="match status" value="2"/>
</dbReference>
<feature type="domain" description="HMG box" evidence="4">
    <location>
        <begin position="161"/>
        <end position="226"/>
    </location>
</feature>
<reference evidence="5" key="2">
    <citation type="submission" date="2015-06" db="UniProtKB">
        <authorList>
            <consortium name="EnsemblMetazoa"/>
        </authorList>
    </citation>
    <scope>IDENTIFICATION</scope>
</reference>
<dbReference type="OrthoDB" id="5550281at2759"/>
<feature type="compositionally biased region" description="Low complexity" evidence="3">
    <location>
        <begin position="32"/>
        <end position="43"/>
    </location>
</feature>
<dbReference type="InterPro" id="IPR050342">
    <property type="entry name" value="HMGB"/>
</dbReference>
<dbReference type="GO" id="GO:0006357">
    <property type="term" value="P:regulation of transcription by RNA polymerase II"/>
    <property type="evidence" value="ECO:0007669"/>
    <property type="project" value="TreeGrafter"/>
</dbReference>
<keyword evidence="6" id="KW-1185">Reference proteome</keyword>
<dbReference type="HOGENOM" id="CLU_1201187_0_0_1"/>
<dbReference type="Proteomes" id="UP000015104">
    <property type="component" value="Unassembled WGS sequence"/>
</dbReference>
<dbReference type="SMART" id="SM00398">
    <property type="entry name" value="HMG"/>
    <property type="match status" value="2"/>
</dbReference>
<dbReference type="PANTHER" id="PTHR48112:SF22">
    <property type="entry name" value="MITOCHONDRIAL TRANSCRIPTION FACTOR A, ISOFORM B"/>
    <property type="match status" value="1"/>
</dbReference>
<evidence type="ECO:0000256" key="1">
    <source>
        <dbReference type="ARBA" id="ARBA00023125"/>
    </source>
</evidence>
<evidence type="ECO:0000256" key="3">
    <source>
        <dbReference type="SAM" id="MobiDB-lite"/>
    </source>
</evidence>
<evidence type="ECO:0000256" key="2">
    <source>
        <dbReference type="PROSITE-ProRule" id="PRU00267"/>
    </source>
</evidence>
<sequence>MAFVMRNLRSLIINSNQIRYFAHGDSTNGMQSSSGPSSRPSSSKARDKLPFDFSEIPEKPKLPRSPFTIYFEHRFVEIQKDSKDLKKNDAKKVIEEEWNKLEMKQPYEELSAKEHHEYKDKKQVYNEFVNRKITIKEMLIVLDAFNKMQVQKAKALKGTKPKRPVSAYGLFFKEYSDSVKASGLDSPKMSEVAEKWKNLPDDEREKYQQQSEKLRQESIEAIKQWKEDNSK</sequence>
<accession>T1K2X8</accession>
<dbReference type="STRING" id="32264.T1K2X8"/>
<dbReference type="AlphaFoldDB" id="T1K2X8"/>
<dbReference type="OMA" id="AMYIKEN"/>
<evidence type="ECO:0000259" key="4">
    <source>
        <dbReference type="PROSITE" id="PS50118"/>
    </source>
</evidence>
<keyword evidence="2" id="KW-0539">Nucleus</keyword>
<reference evidence="6" key="1">
    <citation type="submission" date="2011-08" db="EMBL/GenBank/DDBJ databases">
        <authorList>
            <person name="Rombauts S."/>
        </authorList>
    </citation>
    <scope>NUCLEOTIDE SEQUENCE</scope>
    <source>
        <strain evidence="6">London</strain>
    </source>
</reference>
<feature type="domain" description="HMG box" evidence="4">
    <location>
        <begin position="60"/>
        <end position="126"/>
    </location>
</feature>
<dbReference type="SUPFAM" id="SSF47095">
    <property type="entry name" value="HMG-box"/>
    <property type="match status" value="2"/>
</dbReference>
<dbReference type="CDD" id="cd00084">
    <property type="entry name" value="HMG-box_SF"/>
    <property type="match status" value="2"/>
</dbReference>
<keyword evidence="1 2" id="KW-0238">DNA-binding</keyword>
<organism evidence="5 6">
    <name type="scientific">Tetranychus urticae</name>
    <name type="common">Two-spotted spider mite</name>
    <dbReference type="NCBI Taxonomy" id="32264"/>
    <lineage>
        <taxon>Eukaryota</taxon>
        <taxon>Metazoa</taxon>
        <taxon>Ecdysozoa</taxon>
        <taxon>Arthropoda</taxon>
        <taxon>Chelicerata</taxon>
        <taxon>Arachnida</taxon>
        <taxon>Acari</taxon>
        <taxon>Acariformes</taxon>
        <taxon>Trombidiformes</taxon>
        <taxon>Prostigmata</taxon>
        <taxon>Eleutherengona</taxon>
        <taxon>Raphignathae</taxon>
        <taxon>Tetranychoidea</taxon>
        <taxon>Tetranychidae</taxon>
        <taxon>Tetranychus</taxon>
    </lineage>
</organism>
<dbReference type="GO" id="GO:0003677">
    <property type="term" value="F:DNA binding"/>
    <property type="evidence" value="ECO:0007669"/>
    <property type="project" value="UniProtKB-UniRule"/>
</dbReference>
<feature type="region of interest" description="Disordered" evidence="3">
    <location>
        <begin position="24"/>
        <end position="47"/>
    </location>
</feature>
<proteinExistence type="predicted"/>
<feature type="DNA-binding region" description="HMG box" evidence="2">
    <location>
        <begin position="161"/>
        <end position="226"/>
    </location>
</feature>